<dbReference type="AlphaFoldDB" id="A0A8S1KEU2"/>
<dbReference type="Proteomes" id="UP000688137">
    <property type="component" value="Unassembled WGS sequence"/>
</dbReference>
<proteinExistence type="predicted"/>
<dbReference type="EMBL" id="CAJJDM010000016">
    <property type="protein sequence ID" value="CAD8052285.1"/>
    <property type="molecule type" value="Genomic_DNA"/>
</dbReference>
<organism evidence="2 3">
    <name type="scientific">Paramecium primaurelia</name>
    <dbReference type="NCBI Taxonomy" id="5886"/>
    <lineage>
        <taxon>Eukaryota</taxon>
        <taxon>Sar</taxon>
        <taxon>Alveolata</taxon>
        <taxon>Ciliophora</taxon>
        <taxon>Intramacronucleata</taxon>
        <taxon>Oligohymenophorea</taxon>
        <taxon>Peniculida</taxon>
        <taxon>Parameciidae</taxon>
        <taxon>Paramecium</taxon>
    </lineage>
</organism>
<accession>A0A8S1KEU2</accession>
<keyword evidence="1" id="KW-1133">Transmembrane helix</keyword>
<name>A0A8S1KEU2_PARPR</name>
<sequence>MPNVKQYKSDSQIPQINTFTILCKISPINPPDTPKEIQTFKLSKDQQNQKQVQQSAKLNLKQDDSFMKKNENQYSEKYKRRKPILVIRHSKSLSCIKKEKSVHFHLEKDESSFQFFIFQNWIQKEKKIMNKYVLQSKSVRMQLQTLMELRKFLKKFIKNMSLKSISNFLFEFTCYQISIITIIYLFLRSYLDYFILLNCCCIQIIKIKEIINNIQLSNLLNIIKIKNFFKQIMNYHLQVILYQDIYTKNIQQ</sequence>
<keyword evidence="1" id="KW-0812">Transmembrane</keyword>
<protein>
    <recommendedName>
        <fullName evidence="4">Transmembrane protein</fullName>
    </recommendedName>
</protein>
<comment type="caution">
    <text evidence="2">The sequence shown here is derived from an EMBL/GenBank/DDBJ whole genome shotgun (WGS) entry which is preliminary data.</text>
</comment>
<evidence type="ECO:0000313" key="3">
    <source>
        <dbReference type="Proteomes" id="UP000688137"/>
    </source>
</evidence>
<keyword evidence="1" id="KW-0472">Membrane</keyword>
<gene>
    <name evidence="2" type="ORF">PPRIM_AZ9-3.1.T0190106</name>
</gene>
<evidence type="ECO:0000256" key="1">
    <source>
        <dbReference type="SAM" id="Phobius"/>
    </source>
</evidence>
<evidence type="ECO:0000313" key="2">
    <source>
        <dbReference type="EMBL" id="CAD8052285.1"/>
    </source>
</evidence>
<evidence type="ECO:0008006" key="4">
    <source>
        <dbReference type="Google" id="ProtNLM"/>
    </source>
</evidence>
<reference evidence="2" key="1">
    <citation type="submission" date="2021-01" db="EMBL/GenBank/DDBJ databases">
        <authorList>
            <consortium name="Genoscope - CEA"/>
            <person name="William W."/>
        </authorList>
    </citation>
    <scope>NUCLEOTIDE SEQUENCE</scope>
</reference>
<keyword evidence="3" id="KW-1185">Reference proteome</keyword>
<feature type="transmembrane region" description="Helical" evidence="1">
    <location>
        <begin position="168"/>
        <end position="187"/>
    </location>
</feature>